<dbReference type="EMBL" id="KZ679676">
    <property type="protein sequence ID" value="PTB59514.1"/>
    <property type="molecule type" value="Genomic_DNA"/>
</dbReference>
<feature type="compositionally biased region" description="Basic residues" evidence="1">
    <location>
        <begin position="15"/>
        <end position="25"/>
    </location>
</feature>
<reference evidence="2 3" key="1">
    <citation type="submission" date="2016-07" db="EMBL/GenBank/DDBJ databases">
        <title>Multiple horizontal gene transfer events from other fungi enriched the ability of initially mycotrophic Trichoderma (Ascomycota) to feed on dead plant biomass.</title>
        <authorList>
            <consortium name="DOE Joint Genome Institute"/>
            <person name="Aerts A."/>
            <person name="Atanasova L."/>
            <person name="Chenthamara K."/>
            <person name="Zhang J."/>
            <person name="Grujic M."/>
            <person name="Henrissat B."/>
            <person name="Kuo A."/>
            <person name="Salamov A."/>
            <person name="Lipzen A."/>
            <person name="Labutti K."/>
            <person name="Barry K."/>
            <person name="Miao Y."/>
            <person name="Rahimi M.J."/>
            <person name="Shen Q."/>
            <person name="Grigoriev I.V."/>
            <person name="Kubicek C.P."/>
            <person name="Druzhinina I.S."/>
        </authorList>
    </citation>
    <scope>NUCLEOTIDE SEQUENCE [LARGE SCALE GENOMIC DNA]</scope>
    <source>
        <strain evidence="2 3">CBS 226.95</strain>
    </source>
</reference>
<evidence type="ECO:0000313" key="2">
    <source>
        <dbReference type="EMBL" id="PTB59514.1"/>
    </source>
</evidence>
<dbReference type="AlphaFoldDB" id="A0A2T4AR26"/>
<dbReference type="GeneID" id="36622748"/>
<gene>
    <name evidence="2" type="ORF">M431DRAFT_305463</name>
</gene>
<dbReference type="Proteomes" id="UP000241690">
    <property type="component" value="Unassembled WGS sequence"/>
</dbReference>
<protein>
    <submittedName>
        <fullName evidence="2">Uncharacterized protein</fullName>
    </submittedName>
</protein>
<keyword evidence="3" id="KW-1185">Reference proteome</keyword>
<feature type="compositionally biased region" description="Polar residues" evidence="1">
    <location>
        <begin position="57"/>
        <end position="74"/>
    </location>
</feature>
<organism evidence="2 3">
    <name type="scientific">Trichoderma harzianum CBS 226.95</name>
    <dbReference type="NCBI Taxonomy" id="983964"/>
    <lineage>
        <taxon>Eukaryota</taxon>
        <taxon>Fungi</taxon>
        <taxon>Dikarya</taxon>
        <taxon>Ascomycota</taxon>
        <taxon>Pezizomycotina</taxon>
        <taxon>Sordariomycetes</taxon>
        <taxon>Hypocreomycetidae</taxon>
        <taxon>Hypocreales</taxon>
        <taxon>Hypocreaceae</taxon>
        <taxon>Trichoderma</taxon>
    </lineage>
</organism>
<evidence type="ECO:0000313" key="3">
    <source>
        <dbReference type="Proteomes" id="UP000241690"/>
    </source>
</evidence>
<feature type="region of interest" description="Disordered" evidence="1">
    <location>
        <begin position="1"/>
        <end position="37"/>
    </location>
</feature>
<dbReference type="RefSeq" id="XP_024779191.1">
    <property type="nucleotide sequence ID" value="XM_024914183.1"/>
</dbReference>
<proteinExistence type="predicted"/>
<sequence length="157" mass="18522">MCLPFTPSSRPLVAQKKKRNEKKNKKQEEEEQEEKEKLDIQVCRIIGYRARRFLALQHQNTAPPSPEYTFSNTDSRSKRAPQDRSNRPFQREKKTHLLCRAHHRDATKMAHQPASFTSKNKTVKEQTLLFCFPPGSRIHRRTSSSRQRFRVCLDIEC</sequence>
<accession>A0A2T4AR26</accession>
<name>A0A2T4AR26_TRIHA</name>
<evidence type="ECO:0000256" key="1">
    <source>
        <dbReference type="SAM" id="MobiDB-lite"/>
    </source>
</evidence>
<feature type="compositionally biased region" description="Basic and acidic residues" evidence="1">
    <location>
        <begin position="75"/>
        <end position="92"/>
    </location>
</feature>
<feature type="region of interest" description="Disordered" evidence="1">
    <location>
        <begin position="57"/>
        <end position="93"/>
    </location>
</feature>